<comment type="caution">
    <text evidence="1">The sequence shown here is derived from an EMBL/GenBank/DDBJ whole genome shotgun (WGS) entry which is preliminary data.</text>
</comment>
<feature type="non-terminal residue" evidence="1">
    <location>
        <position position="1"/>
    </location>
</feature>
<dbReference type="EMBL" id="NRQW01000383">
    <property type="protein sequence ID" value="PLZ87763.1"/>
    <property type="molecule type" value="Genomic_DNA"/>
</dbReference>
<evidence type="ECO:0000313" key="1">
    <source>
        <dbReference type="EMBL" id="PLZ87763.1"/>
    </source>
</evidence>
<dbReference type="AlphaFoldDB" id="A0A2N6K0P4"/>
<evidence type="ECO:0000313" key="2">
    <source>
        <dbReference type="Proteomes" id="UP000235036"/>
    </source>
</evidence>
<accession>A0A2N6K0P4</accession>
<dbReference type="Proteomes" id="UP000235036">
    <property type="component" value="Unassembled WGS sequence"/>
</dbReference>
<keyword evidence="2" id="KW-1185">Reference proteome</keyword>
<protein>
    <submittedName>
        <fullName evidence="1">Uncharacterized protein</fullName>
    </submittedName>
</protein>
<proteinExistence type="predicted"/>
<name>A0A2N6K0P4_FISMU</name>
<sequence length="68" mass="7698">QEAGGRRQEAEGRRKKIFFCHARCLMPGKESTVLVPLSQGLKAPLFNYEKGKRIFLKTPKVKKKGVLV</sequence>
<gene>
    <name evidence="1" type="ORF">CEN44_16740</name>
</gene>
<reference evidence="1 2" key="1">
    <citation type="submission" date="2017-08" db="EMBL/GenBank/DDBJ databases">
        <title>Genomes of Fischerella (Mastigocladus) sp. strains.</title>
        <authorList>
            <person name="Miller S.R."/>
        </authorList>
    </citation>
    <scope>NUCLEOTIDE SEQUENCE [LARGE SCALE GENOMIC DNA]</scope>
    <source>
        <strain evidence="1 2">CCMEE 5323</strain>
    </source>
</reference>
<organism evidence="1 2">
    <name type="scientific">Fischerella muscicola CCMEE 5323</name>
    <dbReference type="NCBI Taxonomy" id="2019572"/>
    <lineage>
        <taxon>Bacteria</taxon>
        <taxon>Bacillati</taxon>
        <taxon>Cyanobacteriota</taxon>
        <taxon>Cyanophyceae</taxon>
        <taxon>Nostocales</taxon>
        <taxon>Hapalosiphonaceae</taxon>
        <taxon>Fischerella</taxon>
    </lineage>
</organism>